<dbReference type="GO" id="GO:0030890">
    <property type="term" value="P:positive regulation of B cell proliferation"/>
    <property type="evidence" value="ECO:0007669"/>
    <property type="project" value="TreeGrafter"/>
</dbReference>
<comment type="caution">
    <text evidence="8">The sequence shown here is derived from an EMBL/GenBank/DDBJ whole genome shotgun (WGS) entry which is preliminary data.</text>
</comment>
<dbReference type="GO" id="GO:0061809">
    <property type="term" value="F:NAD+ nucleosidase activity, cyclic ADP-ribose generating"/>
    <property type="evidence" value="ECO:0007669"/>
    <property type="project" value="UniProtKB-EC"/>
</dbReference>
<keyword evidence="6" id="KW-1015">Disulfide bond</keyword>
<feature type="transmembrane region" description="Helical" evidence="7">
    <location>
        <begin position="17"/>
        <end position="39"/>
    </location>
</feature>
<keyword evidence="3" id="KW-0808">Transferase</keyword>
<dbReference type="Gene3D" id="3.40.50.720">
    <property type="entry name" value="NAD(P)-binding Rossmann-like Domain"/>
    <property type="match status" value="1"/>
</dbReference>
<dbReference type="Pfam" id="PF02267">
    <property type="entry name" value="Rib_hydrolayse"/>
    <property type="match status" value="1"/>
</dbReference>
<evidence type="ECO:0000256" key="5">
    <source>
        <dbReference type="ARBA" id="ARBA00023027"/>
    </source>
</evidence>
<dbReference type="GO" id="GO:0016740">
    <property type="term" value="F:transferase activity"/>
    <property type="evidence" value="ECO:0007669"/>
    <property type="project" value="UniProtKB-KW"/>
</dbReference>
<evidence type="ECO:0000256" key="4">
    <source>
        <dbReference type="ARBA" id="ARBA00022801"/>
    </source>
</evidence>
<evidence type="ECO:0000313" key="9">
    <source>
        <dbReference type="Proteomes" id="UP001148018"/>
    </source>
</evidence>
<evidence type="ECO:0000256" key="7">
    <source>
        <dbReference type="SAM" id="Phobius"/>
    </source>
</evidence>
<evidence type="ECO:0000256" key="1">
    <source>
        <dbReference type="ARBA" id="ARBA00005406"/>
    </source>
</evidence>
<sequence>MDIEGRRGAKKRRKRRLVAVVCCVVLVLLVVVVVLAVVLSNRSGPFKETFIEKCERVTAESKRPADCVKVWSAFERAYVGRDPCQVPVEAYDHLISTAPPHPACNRMMFWSGTKDVVHQASKGCYQTMEDSMLGAVLDGHTWCGKEGSNGKRLLLSFWGRASTEFAAVACGNTTVMLNGSRTTPFSPTSIFASIEVKKFTSDRMSSLTVVMVTNDNVLANCTDKSLKDLRKELAPGIKYICKEVTESDLFTCKNKPDKTCGPCW</sequence>
<dbReference type="AlphaFoldDB" id="A0A9Q0EQP8"/>
<dbReference type="GO" id="GO:0016849">
    <property type="term" value="F:phosphorus-oxygen lyase activity"/>
    <property type="evidence" value="ECO:0007669"/>
    <property type="project" value="TreeGrafter"/>
</dbReference>
<keyword evidence="4" id="KW-0378">Hydrolase</keyword>
<evidence type="ECO:0000256" key="3">
    <source>
        <dbReference type="ARBA" id="ARBA00022679"/>
    </source>
</evidence>
<dbReference type="GO" id="GO:0005886">
    <property type="term" value="C:plasma membrane"/>
    <property type="evidence" value="ECO:0007669"/>
    <property type="project" value="TreeGrafter"/>
</dbReference>
<dbReference type="PANTHER" id="PTHR10912">
    <property type="entry name" value="ADP-RIBOSYL CYCLASE"/>
    <property type="match status" value="1"/>
</dbReference>
<dbReference type="Gene3D" id="1.20.82.10">
    <property type="entry name" value="ADP Ribosyl Cyclase, Chain A, domain 1"/>
    <property type="match status" value="1"/>
</dbReference>
<keyword evidence="7" id="KW-1133">Transmembrane helix</keyword>
<comment type="similarity">
    <text evidence="1">Belongs to the ADP-ribosyl cyclase family.</text>
</comment>
<name>A0A9Q0EQP8_9TELE</name>
<reference evidence="8" key="1">
    <citation type="submission" date="2022-07" db="EMBL/GenBank/DDBJ databases">
        <title>Chromosome-level genome of Muraenolepis orangiensis.</title>
        <authorList>
            <person name="Kim J."/>
        </authorList>
    </citation>
    <scope>NUCLEOTIDE SEQUENCE</scope>
    <source>
        <strain evidence="8">KU_S4_2022</strain>
        <tissue evidence="8">Muscle</tissue>
    </source>
</reference>
<keyword evidence="9" id="KW-1185">Reference proteome</keyword>
<accession>A0A9Q0EQP8</accession>
<evidence type="ECO:0000256" key="2">
    <source>
        <dbReference type="ARBA" id="ARBA00011982"/>
    </source>
</evidence>
<dbReference type="SUPFAM" id="SSF52309">
    <property type="entry name" value="N-(deoxy)ribosyltransferase-like"/>
    <property type="match status" value="1"/>
</dbReference>
<organism evidence="8 9">
    <name type="scientific">Muraenolepis orangiensis</name>
    <name type="common">Patagonian moray cod</name>
    <dbReference type="NCBI Taxonomy" id="630683"/>
    <lineage>
        <taxon>Eukaryota</taxon>
        <taxon>Metazoa</taxon>
        <taxon>Chordata</taxon>
        <taxon>Craniata</taxon>
        <taxon>Vertebrata</taxon>
        <taxon>Euteleostomi</taxon>
        <taxon>Actinopterygii</taxon>
        <taxon>Neopterygii</taxon>
        <taxon>Teleostei</taxon>
        <taxon>Neoteleostei</taxon>
        <taxon>Acanthomorphata</taxon>
        <taxon>Zeiogadaria</taxon>
        <taxon>Gadariae</taxon>
        <taxon>Gadiformes</taxon>
        <taxon>Muraenolepidoidei</taxon>
        <taxon>Muraenolepididae</taxon>
        <taxon>Muraenolepis</taxon>
    </lineage>
</organism>
<evidence type="ECO:0000256" key="6">
    <source>
        <dbReference type="ARBA" id="ARBA00023157"/>
    </source>
</evidence>
<keyword evidence="5" id="KW-0520">NAD</keyword>
<dbReference type="EC" id="3.2.2.6" evidence="2"/>
<dbReference type="PANTHER" id="PTHR10912:SF9">
    <property type="entry name" value="ADP-RIBOSYL CYCLASE_CYCLIC ADP-RIBOSE HYDROLASE"/>
    <property type="match status" value="1"/>
</dbReference>
<proteinExistence type="inferred from homology"/>
<protein>
    <recommendedName>
        <fullName evidence="2">ADP-ribosyl cyclase/cyclic ADP-ribose hydrolase</fullName>
        <ecNumber evidence="2">3.2.2.6</ecNumber>
    </recommendedName>
</protein>
<keyword evidence="7" id="KW-0472">Membrane</keyword>
<keyword evidence="7" id="KW-0812">Transmembrane</keyword>
<dbReference type="Proteomes" id="UP001148018">
    <property type="component" value="Unassembled WGS sequence"/>
</dbReference>
<gene>
    <name evidence="8" type="ORF">NHX12_021773</name>
</gene>
<dbReference type="InterPro" id="IPR003193">
    <property type="entry name" value="ADP-ribosyl_cyclase"/>
</dbReference>
<evidence type="ECO:0000313" key="8">
    <source>
        <dbReference type="EMBL" id="KAJ3611759.1"/>
    </source>
</evidence>
<dbReference type="OrthoDB" id="10028716at2759"/>
<dbReference type="EMBL" id="JANIIK010000037">
    <property type="protein sequence ID" value="KAJ3611759.1"/>
    <property type="molecule type" value="Genomic_DNA"/>
</dbReference>